<keyword evidence="4" id="KW-0012">Acyltransferase</keyword>
<dbReference type="InterPro" id="IPR002123">
    <property type="entry name" value="Plipid/glycerol_acylTrfase"/>
</dbReference>
<dbReference type="PANTHER" id="PTHR10434:SF2">
    <property type="entry name" value="1-ACYL-SN-GLYCEROL-3-PHOSPHATE ACYLTRANSFERASE BETA"/>
    <property type="match status" value="1"/>
</dbReference>
<evidence type="ECO:0000256" key="4">
    <source>
        <dbReference type="ARBA" id="ARBA00023315"/>
    </source>
</evidence>
<comment type="caution">
    <text evidence="7">The sequence shown here is derived from an EMBL/GenBank/DDBJ whole genome shotgun (WGS) entry which is preliminary data.</text>
</comment>
<keyword evidence="5" id="KW-1133">Transmembrane helix</keyword>
<evidence type="ECO:0000259" key="6">
    <source>
        <dbReference type="SMART" id="SM00563"/>
    </source>
</evidence>
<feature type="non-terminal residue" evidence="7">
    <location>
        <position position="1"/>
    </location>
</feature>
<keyword evidence="5" id="KW-0812">Transmembrane</keyword>
<dbReference type="EC" id="2.3.1.51" evidence="2"/>
<evidence type="ECO:0000313" key="7">
    <source>
        <dbReference type="EMBL" id="CAI9553274.1"/>
    </source>
</evidence>
<dbReference type="SUPFAM" id="SSF69593">
    <property type="entry name" value="Glycerol-3-phosphate (1)-acyltransferase"/>
    <property type="match status" value="1"/>
</dbReference>
<accession>A0ABN9BZW1</accession>
<dbReference type="PANTHER" id="PTHR10434">
    <property type="entry name" value="1-ACYL-SN-GLYCEROL-3-PHOSPHATE ACYLTRANSFERASE"/>
    <property type="match status" value="1"/>
</dbReference>
<feature type="domain" description="Phospholipid/glycerol acyltransferase" evidence="6">
    <location>
        <begin position="33"/>
        <end position="148"/>
    </location>
</feature>
<reference evidence="7" key="1">
    <citation type="submission" date="2023-05" db="EMBL/GenBank/DDBJ databases">
        <authorList>
            <person name="Stuckert A."/>
        </authorList>
    </citation>
    <scope>NUCLEOTIDE SEQUENCE</scope>
</reference>
<evidence type="ECO:0000256" key="5">
    <source>
        <dbReference type="SAM" id="Phobius"/>
    </source>
</evidence>
<dbReference type="EMBL" id="CATNWA010007055">
    <property type="protein sequence ID" value="CAI9553274.1"/>
    <property type="molecule type" value="Genomic_DNA"/>
</dbReference>
<dbReference type="SMART" id="SM00563">
    <property type="entry name" value="PlsC"/>
    <property type="match status" value="1"/>
</dbReference>
<keyword evidence="3" id="KW-0808">Transferase</keyword>
<keyword evidence="8" id="KW-1185">Reference proteome</keyword>
<evidence type="ECO:0000256" key="2">
    <source>
        <dbReference type="ARBA" id="ARBA00013211"/>
    </source>
</evidence>
<evidence type="ECO:0000256" key="1">
    <source>
        <dbReference type="ARBA" id="ARBA00004728"/>
    </source>
</evidence>
<comment type="pathway">
    <text evidence="1">Phospholipid metabolism; CDP-diacylglycerol biosynthesis; CDP-diacylglycerol from sn-glycerol 3-phosphate: step 2/3.</text>
</comment>
<proteinExistence type="predicted"/>
<evidence type="ECO:0000313" key="8">
    <source>
        <dbReference type="Proteomes" id="UP001162483"/>
    </source>
</evidence>
<dbReference type="CDD" id="cd07989">
    <property type="entry name" value="LPLAT_AGPAT-like"/>
    <property type="match status" value="1"/>
</dbReference>
<organism evidence="7 8">
    <name type="scientific">Staurois parvus</name>
    <dbReference type="NCBI Taxonomy" id="386267"/>
    <lineage>
        <taxon>Eukaryota</taxon>
        <taxon>Metazoa</taxon>
        <taxon>Chordata</taxon>
        <taxon>Craniata</taxon>
        <taxon>Vertebrata</taxon>
        <taxon>Euteleostomi</taxon>
        <taxon>Amphibia</taxon>
        <taxon>Batrachia</taxon>
        <taxon>Anura</taxon>
        <taxon>Neobatrachia</taxon>
        <taxon>Ranoidea</taxon>
        <taxon>Ranidae</taxon>
        <taxon>Staurois</taxon>
    </lineage>
</organism>
<dbReference type="Pfam" id="PF01553">
    <property type="entry name" value="Acyltransferase"/>
    <property type="match status" value="1"/>
</dbReference>
<feature type="transmembrane region" description="Helical" evidence="5">
    <location>
        <begin position="64"/>
        <end position="82"/>
    </location>
</feature>
<evidence type="ECO:0000256" key="3">
    <source>
        <dbReference type="ARBA" id="ARBA00022679"/>
    </source>
</evidence>
<gene>
    <name evidence="7" type="ORF">SPARVUS_LOCUS4012631</name>
</gene>
<name>A0ABN9BZW1_9NEOB</name>
<dbReference type="Proteomes" id="UP001162483">
    <property type="component" value="Unassembled WGS sequence"/>
</dbReference>
<keyword evidence="5" id="KW-0472">Membrane</keyword>
<sequence>LRIIRVFVRTLKYFFGVRFEVKGLENFQVDGPCVIISNHQSVLDMMGLMEILPDRCVQIAKRELIFAGSVGLVTYLGGVIYINRKRTSDAKSIMAAVAHAMTVDNLKVWIYPEGTRNNSGDLLPFKKGAFHLALQAQVIIQLKAADGNFVIFMFSLWNSENWLLGTICILKCPAQKHRCSFINCACFISFQKDEECLKSLDCC</sequence>
<protein>
    <recommendedName>
        <fullName evidence="2">1-acylglycerol-3-phosphate O-acyltransferase</fullName>
        <ecNumber evidence="2">2.3.1.51</ecNumber>
    </recommendedName>
</protein>